<feature type="compositionally biased region" description="Low complexity" evidence="1">
    <location>
        <begin position="1"/>
        <end position="14"/>
    </location>
</feature>
<feature type="compositionally biased region" description="Basic and acidic residues" evidence="1">
    <location>
        <begin position="15"/>
        <end position="29"/>
    </location>
</feature>
<dbReference type="HOGENOM" id="CLU_1304146_0_0_11"/>
<evidence type="ECO:0000256" key="1">
    <source>
        <dbReference type="SAM" id="MobiDB-lite"/>
    </source>
</evidence>
<feature type="region of interest" description="Disordered" evidence="1">
    <location>
        <begin position="1"/>
        <end position="77"/>
    </location>
</feature>
<dbReference type="KEGG" id="saq:Sare_2406"/>
<sequence length="211" mass="21967">MGSTTHHSPASATSERARDVGARLHDPCEPARAGQPGAPRRHGPGRRGWPTARLRPRHREPHIPAQHAGKLRDPRVPDPVRPGLAPEPPAVALVRDLLPLTLPGSGIAQLLVPWPVAVAVTAESVRPLAVETPLGLLAAPAADLADARTFGSDLSIWDQLSAVSPADGLAGIAVTDPIVIPPVGEVGTTLLHLSVEATATEPSVDPPHPKE</sequence>
<evidence type="ECO:0000313" key="2">
    <source>
        <dbReference type="EMBL" id="ABV98263.1"/>
    </source>
</evidence>
<dbReference type="EMBL" id="CP000850">
    <property type="protein sequence ID" value="ABV98263.1"/>
    <property type="molecule type" value="Genomic_DNA"/>
</dbReference>
<dbReference type="AlphaFoldDB" id="A8M2E7"/>
<dbReference type="STRING" id="391037.Sare_2406"/>
<gene>
    <name evidence="2" type="ordered locus">Sare_2406</name>
</gene>
<reference evidence="2" key="1">
    <citation type="submission" date="2007-10" db="EMBL/GenBank/DDBJ databases">
        <title>Complete sequence of Salinispora arenicola CNS-205.</title>
        <authorList>
            <consortium name="US DOE Joint Genome Institute"/>
            <person name="Copeland A."/>
            <person name="Lucas S."/>
            <person name="Lapidus A."/>
            <person name="Barry K."/>
            <person name="Glavina del Rio T."/>
            <person name="Dalin E."/>
            <person name="Tice H."/>
            <person name="Pitluck S."/>
            <person name="Foster B."/>
            <person name="Schmutz J."/>
            <person name="Larimer F."/>
            <person name="Land M."/>
            <person name="Hauser L."/>
            <person name="Kyrpides N."/>
            <person name="Ivanova N."/>
            <person name="Jensen P.R."/>
            <person name="Moore B.S."/>
            <person name="Penn K."/>
            <person name="Jenkins C."/>
            <person name="Udwary D."/>
            <person name="Xiang L."/>
            <person name="Gontang E."/>
            <person name="Richardson P."/>
        </authorList>
    </citation>
    <scope>NUCLEOTIDE SEQUENCE [LARGE SCALE GENOMIC DNA]</scope>
    <source>
        <strain evidence="2">CNS-205</strain>
    </source>
</reference>
<organism evidence="2">
    <name type="scientific">Salinispora arenicola (strain CNS-205)</name>
    <dbReference type="NCBI Taxonomy" id="391037"/>
    <lineage>
        <taxon>Bacteria</taxon>
        <taxon>Bacillati</taxon>
        <taxon>Actinomycetota</taxon>
        <taxon>Actinomycetes</taxon>
        <taxon>Micromonosporales</taxon>
        <taxon>Micromonosporaceae</taxon>
        <taxon>Salinispora</taxon>
    </lineage>
</organism>
<name>A8M2E7_SALAI</name>
<protein>
    <submittedName>
        <fullName evidence="2">Uncharacterized protein</fullName>
    </submittedName>
</protein>
<accession>A8M2E7</accession>
<proteinExistence type="predicted"/>